<evidence type="ECO:0000313" key="7">
    <source>
        <dbReference type="EMBL" id="MCJ2381597.1"/>
    </source>
</evidence>
<keyword evidence="1" id="KW-0805">Transcription regulation</keyword>
<dbReference type="SUPFAM" id="SSF46894">
    <property type="entry name" value="C-terminal effector domain of the bipartite response regulators"/>
    <property type="match status" value="1"/>
</dbReference>
<dbReference type="SMART" id="SM00421">
    <property type="entry name" value="HTH_LUXR"/>
    <property type="match status" value="1"/>
</dbReference>
<dbReference type="PANTHER" id="PTHR44688">
    <property type="entry name" value="DNA-BINDING TRANSCRIPTIONAL ACTIVATOR DEVR_DOSR"/>
    <property type="match status" value="1"/>
</dbReference>
<evidence type="ECO:0000256" key="3">
    <source>
        <dbReference type="ARBA" id="ARBA00023163"/>
    </source>
</evidence>
<gene>
    <name evidence="7" type="ORF">MUN53_13430</name>
</gene>
<dbReference type="InterPro" id="IPR001789">
    <property type="entry name" value="Sig_transdc_resp-reg_receiver"/>
</dbReference>
<comment type="caution">
    <text evidence="4">Lacks conserved residue(s) required for the propagation of feature annotation.</text>
</comment>
<feature type="domain" description="Response regulatory" evidence="6">
    <location>
        <begin position="6"/>
        <end position="118"/>
    </location>
</feature>
<dbReference type="PANTHER" id="PTHR44688:SF16">
    <property type="entry name" value="DNA-BINDING TRANSCRIPTIONAL ACTIVATOR DEVR_DOSR"/>
    <property type="match status" value="1"/>
</dbReference>
<dbReference type="InterPro" id="IPR000792">
    <property type="entry name" value="Tscrpt_reg_LuxR_C"/>
</dbReference>
<feature type="domain" description="HTH luxR-type" evidence="5">
    <location>
        <begin position="129"/>
        <end position="194"/>
    </location>
</feature>
<dbReference type="RefSeq" id="WP_243326007.1">
    <property type="nucleotide sequence ID" value="NZ_JAKZMM010000038.1"/>
</dbReference>
<proteinExistence type="predicted"/>
<dbReference type="PRINTS" id="PR00038">
    <property type="entry name" value="HTHLUXR"/>
</dbReference>
<evidence type="ECO:0000259" key="6">
    <source>
        <dbReference type="PROSITE" id="PS50110"/>
    </source>
</evidence>
<evidence type="ECO:0000256" key="2">
    <source>
        <dbReference type="ARBA" id="ARBA00023125"/>
    </source>
</evidence>
<name>A0ABT0C3K1_9BACT</name>
<dbReference type="CDD" id="cd06170">
    <property type="entry name" value="LuxR_C_like"/>
    <property type="match status" value="1"/>
</dbReference>
<dbReference type="Proteomes" id="UP001165444">
    <property type="component" value="Unassembled WGS sequence"/>
</dbReference>
<keyword evidence="8" id="KW-1185">Reference proteome</keyword>
<comment type="caution">
    <text evidence="7">The sequence shown here is derived from an EMBL/GenBank/DDBJ whole genome shotgun (WGS) entry which is preliminary data.</text>
</comment>
<evidence type="ECO:0000256" key="1">
    <source>
        <dbReference type="ARBA" id="ARBA00023015"/>
    </source>
</evidence>
<keyword evidence="2" id="KW-0238">DNA-binding</keyword>
<evidence type="ECO:0000259" key="5">
    <source>
        <dbReference type="PROSITE" id="PS50043"/>
    </source>
</evidence>
<dbReference type="Gene3D" id="3.40.50.2300">
    <property type="match status" value="1"/>
</dbReference>
<dbReference type="PROSITE" id="PS50110">
    <property type="entry name" value="RESPONSE_REGULATORY"/>
    <property type="match status" value="1"/>
</dbReference>
<keyword evidence="3" id="KW-0804">Transcription</keyword>
<accession>A0ABT0C3K1</accession>
<reference evidence="7 8" key="1">
    <citation type="submission" date="2022-03" db="EMBL/GenBank/DDBJ databases">
        <title>Parabacteroides sp. nov. isolated from swine feces.</title>
        <authorList>
            <person name="Bak J.E."/>
        </authorList>
    </citation>
    <scope>NUCLEOTIDE SEQUENCE [LARGE SCALE GENOMIC DNA]</scope>
    <source>
        <strain evidence="7 8">AGMB00274</strain>
    </source>
</reference>
<sequence length="203" mass="22900">MKLSLKIAIVEPSVMVRTGLGTLLRKLSGMQITVVEIQEVESLLESLRIHKPDVLIACPQLLLHHSFHRLREESAQAEMKIIALMTSLCPMSLLRMFDEQISLYDTPEQIREKLERLIDASGDGGTVENGEEQQSLSAREKEIVICVVKGMTNREIADKLFLSAHTVITHRRNIARKLQIHSPSGLTIYAIVNKLVELKDIKQ</sequence>
<evidence type="ECO:0000313" key="8">
    <source>
        <dbReference type="Proteomes" id="UP001165444"/>
    </source>
</evidence>
<dbReference type="PROSITE" id="PS50043">
    <property type="entry name" value="HTH_LUXR_2"/>
    <property type="match status" value="1"/>
</dbReference>
<dbReference type="InterPro" id="IPR016032">
    <property type="entry name" value="Sig_transdc_resp-reg_C-effctor"/>
</dbReference>
<protein>
    <submittedName>
        <fullName evidence="7">Response regulator transcription factor</fullName>
    </submittedName>
</protein>
<dbReference type="PROSITE" id="PS00622">
    <property type="entry name" value="HTH_LUXR_1"/>
    <property type="match status" value="1"/>
</dbReference>
<organism evidence="7 8">
    <name type="scientific">Parabacteroides faecalis</name>
    <dbReference type="NCBI Taxonomy" id="2924040"/>
    <lineage>
        <taxon>Bacteria</taxon>
        <taxon>Pseudomonadati</taxon>
        <taxon>Bacteroidota</taxon>
        <taxon>Bacteroidia</taxon>
        <taxon>Bacteroidales</taxon>
        <taxon>Tannerellaceae</taxon>
        <taxon>Parabacteroides</taxon>
    </lineage>
</organism>
<dbReference type="EMBL" id="JAKZMM010000038">
    <property type="protein sequence ID" value="MCJ2381597.1"/>
    <property type="molecule type" value="Genomic_DNA"/>
</dbReference>
<evidence type="ECO:0000256" key="4">
    <source>
        <dbReference type="PROSITE-ProRule" id="PRU00169"/>
    </source>
</evidence>
<dbReference type="Pfam" id="PF00196">
    <property type="entry name" value="GerE"/>
    <property type="match status" value="1"/>
</dbReference>